<proteinExistence type="predicted"/>
<accession>A0A173ZXC8</accession>
<protein>
    <submittedName>
        <fullName evidence="1">Uncharacterized protein</fullName>
    </submittedName>
</protein>
<evidence type="ECO:0000313" key="2">
    <source>
        <dbReference type="Proteomes" id="UP000095544"/>
    </source>
</evidence>
<sequence>MGGRLPGISCTAAAGMSAGAVHDIPGRLRSSDRKYKVGGATDGGDGWEMALRFFRIDMPNEWVVLENLKHILTLIDVFCIV</sequence>
<dbReference type="EMBL" id="CYZU01000003">
    <property type="protein sequence ID" value="CUN79838.1"/>
    <property type="molecule type" value="Genomic_DNA"/>
</dbReference>
<name>A0A173ZXC8_9FIRM</name>
<dbReference type="Proteomes" id="UP000095544">
    <property type="component" value="Unassembled WGS sequence"/>
</dbReference>
<dbReference type="AlphaFoldDB" id="A0A173ZXC8"/>
<evidence type="ECO:0000313" key="1">
    <source>
        <dbReference type="EMBL" id="CUN79838.1"/>
    </source>
</evidence>
<dbReference type="STRING" id="39482.ERS852491_00533"/>
<organism evidence="1 2">
    <name type="scientific">Faecalicatena contorta</name>
    <dbReference type="NCBI Taxonomy" id="39482"/>
    <lineage>
        <taxon>Bacteria</taxon>
        <taxon>Bacillati</taxon>
        <taxon>Bacillota</taxon>
        <taxon>Clostridia</taxon>
        <taxon>Lachnospirales</taxon>
        <taxon>Lachnospiraceae</taxon>
        <taxon>Faecalicatena</taxon>
    </lineage>
</organism>
<gene>
    <name evidence="1" type="ORF">ERS852491_00533</name>
</gene>
<reference evidence="1 2" key="1">
    <citation type="submission" date="2015-09" db="EMBL/GenBank/DDBJ databases">
        <authorList>
            <consortium name="Pathogen Informatics"/>
        </authorList>
    </citation>
    <scope>NUCLEOTIDE SEQUENCE [LARGE SCALE GENOMIC DNA]</scope>
    <source>
        <strain evidence="1 2">2789STDY5834876</strain>
    </source>
</reference>